<evidence type="ECO:0000313" key="11">
    <source>
        <dbReference type="Proteomes" id="UP000748308"/>
    </source>
</evidence>
<dbReference type="CDD" id="cd04455">
    <property type="entry name" value="S1_NusA"/>
    <property type="match status" value="1"/>
</dbReference>
<evidence type="ECO:0000256" key="7">
    <source>
        <dbReference type="HAMAP-Rule" id="MF_00945"/>
    </source>
</evidence>
<dbReference type="InterPro" id="IPR012340">
    <property type="entry name" value="NA-bd_OB-fold"/>
</dbReference>
<dbReference type="Pfam" id="PF26594">
    <property type="entry name" value="KH_NusA_2nd"/>
    <property type="match status" value="1"/>
</dbReference>
<comment type="caution">
    <text evidence="10">The sequence shown here is derived from an EMBL/GenBank/DDBJ whole genome shotgun (WGS) entry which is preliminary data.</text>
</comment>
<dbReference type="Gene3D" id="1.10.150.20">
    <property type="entry name" value="5' to 3' exonuclease, C-terminal subdomain"/>
    <property type="match status" value="1"/>
</dbReference>
<dbReference type="InterPro" id="IPR003029">
    <property type="entry name" value="S1_domain"/>
</dbReference>
<dbReference type="SUPFAM" id="SSF50249">
    <property type="entry name" value="Nucleic acid-binding proteins"/>
    <property type="match status" value="1"/>
</dbReference>
<keyword evidence="4 7" id="KW-0694">RNA-binding</keyword>
<dbReference type="CDD" id="cd22529">
    <property type="entry name" value="KH-II_NusA_rpt2"/>
    <property type="match status" value="1"/>
</dbReference>
<evidence type="ECO:0000259" key="9">
    <source>
        <dbReference type="PROSITE" id="PS50126"/>
    </source>
</evidence>
<evidence type="ECO:0000256" key="1">
    <source>
        <dbReference type="ARBA" id="ARBA00022472"/>
    </source>
</evidence>
<keyword evidence="1 7" id="KW-0806">Transcription termination</keyword>
<dbReference type="PANTHER" id="PTHR22648">
    <property type="entry name" value="TRANSCRIPTION TERMINATION FACTOR NUSA"/>
    <property type="match status" value="1"/>
</dbReference>
<evidence type="ECO:0000256" key="5">
    <source>
        <dbReference type="ARBA" id="ARBA00023015"/>
    </source>
</evidence>
<comment type="similarity">
    <text evidence="7">Belongs to the NusA family.</text>
</comment>
<protein>
    <recommendedName>
        <fullName evidence="7">Transcription termination/antitermination protein NusA</fullName>
    </recommendedName>
</protein>
<dbReference type="SUPFAM" id="SSF47794">
    <property type="entry name" value="Rad51 N-terminal domain-like"/>
    <property type="match status" value="1"/>
</dbReference>
<evidence type="ECO:0000256" key="4">
    <source>
        <dbReference type="ARBA" id="ARBA00022884"/>
    </source>
</evidence>
<dbReference type="GO" id="GO:0000166">
    <property type="term" value="F:nucleotide binding"/>
    <property type="evidence" value="ECO:0007669"/>
    <property type="project" value="InterPro"/>
</dbReference>
<dbReference type="Gene3D" id="2.40.50.140">
    <property type="entry name" value="Nucleic acid-binding proteins"/>
    <property type="match status" value="1"/>
</dbReference>
<dbReference type="SUPFAM" id="SSF54814">
    <property type="entry name" value="Prokaryotic type KH domain (KH-domain type II)"/>
    <property type="match status" value="2"/>
</dbReference>
<dbReference type="HAMAP" id="MF_00945_B">
    <property type="entry name" value="NusA_B"/>
    <property type="match status" value="1"/>
</dbReference>
<feature type="region of interest" description="Disordered" evidence="8">
    <location>
        <begin position="443"/>
        <end position="522"/>
    </location>
</feature>
<dbReference type="GO" id="GO:0003700">
    <property type="term" value="F:DNA-binding transcription factor activity"/>
    <property type="evidence" value="ECO:0007669"/>
    <property type="project" value="InterPro"/>
</dbReference>
<dbReference type="InterPro" id="IPR025249">
    <property type="entry name" value="TF_NusA_KH_1st"/>
</dbReference>
<comment type="subcellular location">
    <subcellularLocation>
        <location evidence="7">Cytoplasm</location>
    </subcellularLocation>
</comment>
<evidence type="ECO:0000256" key="8">
    <source>
        <dbReference type="SAM" id="MobiDB-lite"/>
    </source>
</evidence>
<keyword evidence="2 7" id="KW-0963">Cytoplasm</keyword>
<reference evidence="10" key="1">
    <citation type="submission" date="2019-03" db="EMBL/GenBank/DDBJ databases">
        <title>Lake Tanganyika Metagenome-Assembled Genomes (MAGs).</title>
        <authorList>
            <person name="Tran P."/>
        </authorList>
    </citation>
    <scope>NUCLEOTIDE SEQUENCE</scope>
    <source>
        <strain evidence="10">M_DeepCast_400m_m2_100</strain>
    </source>
</reference>
<dbReference type="PANTHER" id="PTHR22648:SF0">
    <property type="entry name" value="TRANSCRIPTION TERMINATION_ANTITERMINATION PROTEIN NUSA"/>
    <property type="match status" value="1"/>
</dbReference>
<keyword evidence="3 7" id="KW-0889">Transcription antitermination</keyword>
<dbReference type="EMBL" id="VGIY01000148">
    <property type="protein sequence ID" value="MBM3317589.1"/>
    <property type="molecule type" value="Genomic_DNA"/>
</dbReference>
<dbReference type="InterPro" id="IPR015946">
    <property type="entry name" value="KH_dom-like_a/b"/>
</dbReference>
<sequence length="522" mass="55126">MGSEILDALSIIAKEKAVDPDYLLETLKEGILAAAEKRYRRSPHLEVHIDQKSGEIRLVVHMRVVKLASDLSCEIDLEEALEIDPDVREGDVVPVEVPVGEFGRNAISAVKQSLVQHVREAERKNVYDEYIQRVGQIITGTVQQADRGSIIVRLGRSEAIIPAEENIRRDRPMIGDHIRALLVGVDPNARGPQVILSRTRPEFVIRLFEQEVPEVYERIVEIRAIAREAGARTKIAVVSHDDRVDPVGACVGVKGSRVQNIVKALGGERIDIIALSSDPLIFVSRALSPARVLSVSFMGDPKTVRAVVPDDQLSLAIGKGAQNVRLAGQLAQLEIQLVSQSQQASLEGRAAEDVLELDTLTKELGPKLVERLVRAGKETLQDVLATPVEELMEIQGIGEKTASKLVTVGAQILEQWTAARKAAAQAAEATQVAEAAQAGAGAAVGGEADAVPAESPEGAGTTPPEGGTAEGAAIGGGEAAEGSADEADVADEGVVPDASPAALRVGAGKQDDGEAGDPPAGG</sequence>
<dbReference type="GO" id="GO:0031564">
    <property type="term" value="P:transcription antitermination"/>
    <property type="evidence" value="ECO:0007669"/>
    <property type="project" value="UniProtKB-UniRule"/>
</dbReference>
<dbReference type="Gene3D" id="3.30.300.20">
    <property type="match status" value="2"/>
</dbReference>
<organism evidence="10 11">
    <name type="scientific">Eiseniibacteriota bacterium</name>
    <dbReference type="NCBI Taxonomy" id="2212470"/>
    <lineage>
        <taxon>Bacteria</taxon>
        <taxon>Candidatus Eiseniibacteriota</taxon>
    </lineage>
</organism>
<evidence type="ECO:0000256" key="6">
    <source>
        <dbReference type="ARBA" id="ARBA00023163"/>
    </source>
</evidence>
<dbReference type="GO" id="GO:0005829">
    <property type="term" value="C:cytosol"/>
    <property type="evidence" value="ECO:0007669"/>
    <property type="project" value="TreeGrafter"/>
</dbReference>
<dbReference type="InterPro" id="IPR058582">
    <property type="entry name" value="KH_NusA_2nd"/>
</dbReference>
<name>A0A937XBK5_UNCEI</name>
<dbReference type="SMART" id="SM00316">
    <property type="entry name" value="S1"/>
    <property type="match status" value="1"/>
</dbReference>
<dbReference type="Pfam" id="PF13184">
    <property type="entry name" value="KH_NusA_1st"/>
    <property type="match status" value="1"/>
</dbReference>
<keyword evidence="5 7" id="KW-0805">Transcription regulation</keyword>
<comment type="function">
    <text evidence="7">Participates in both transcription termination and antitermination.</text>
</comment>
<dbReference type="GO" id="GO:0006353">
    <property type="term" value="P:DNA-templated transcription termination"/>
    <property type="evidence" value="ECO:0007669"/>
    <property type="project" value="UniProtKB-UniRule"/>
</dbReference>
<feature type="compositionally biased region" description="Low complexity" evidence="8">
    <location>
        <begin position="443"/>
        <end position="472"/>
    </location>
</feature>
<evidence type="ECO:0000256" key="3">
    <source>
        <dbReference type="ARBA" id="ARBA00022814"/>
    </source>
</evidence>
<dbReference type="InterPro" id="IPR010995">
    <property type="entry name" value="DNA_repair_Rad51/TF_NusA_a-hlx"/>
</dbReference>
<comment type="subunit">
    <text evidence="7">Monomer. Binds directly to the core enzyme of the DNA-dependent RNA polymerase and to nascent RNA.</text>
</comment>
<dbReference type="Pfam" id="PF08529">
    <property type="entry name" value="NusA_N"/>
    <property type="match status" value="1"/>
</dbReference>
<dbReference type="Pfam" id="PF00575">
    <property type="entry name" value="S1"/>
    <property type="match status" value="1"/>
</dbReference>
<evidence type="ECO:0000313" key="10">
    <source>
        <dbReference type="EMBL" id="MBM3317589.1"/>
    </source>
</evidence>
<dbReference type="InterPro" id="IPR009019">
    <property type="entry name" value="KH_sf_prok-type"/>
</dbReference>
<dbReference type="SUPFAM" id="SSF69705">
    <property type="entry name" value="Transcription factor NusA, N-terminal domain"/>
    <property type="match status" value="1"/>
</dbReference>
<proteinExistence type="inferred from homology"/>
<keyword evidence="6 7" id="KW-0804">Transcription</keyword>
<dbReference type="Proteomes" id="UP000748308">
    <property type="component" value="Unassembled WGS sequence"/>
</dbReference>
<dbReference type="CDD" id="cd02134">
    <property type="entry name" value="KH-II_NusA_rpt1"/>
    <property type="match status" value="1"/>
</dbReference>
<gene>
    <name evidence="7 10" type="primary">nusA</name>
    <name evidence="10" type="ORF">FJY75_07020</name>
</gene>
<dbReference type="InterPro" id="IPR036555">
    <property type="entry name" value="NusA_N_sf"/>
</dbReference>
<dbReference type="AlphaFoldDB" id="A0A937XBK5"/>
<dbReference type="GO" id="GO:0003723">
    <property type="term" value="F:RNA binding"/>
    <property type="evidence" value="ECO:0007669"/>
    <property type="project" value="UniProtKB-UniRule"/>
</dbReference>
<accession>A0A937XBK5</accession>
<feature type="domain" description="S1 motif" evidence="9">
    <location>
        <begin position="135"/>
        <end position="199"/>
    </location>
</feature>
<dbReference type="NCBIfam" id="TIGR01953">
    <property type="entry name" value="NusA"/>
    <property type="match status" value="1"/>
</dbReference>
<dbReference type="Pfam" id="PF14520">
    <property type="entry name" value="HHH_5"/>
    <property type="match status" value="1"/>
</dbReference>
<dbReference type="FunFam" id="3.30.300.20:FF:000002">
    <property type="entry name" value="Transcription termination/antitermination protein NusA"/>
    <property type="match status" value="1"/>
</dbReference>
<dbReference type="InterPro" id="IPR013735">
    <property type="entry name" value="TF_NusA_N"/>
</dbReference>
<evidence type="ECO:0000256" key="2">
    <source>
        <dbReference type="ARBA" id="ARBA00022490"/>
    </source>
</evidence>
<dbReference type="InterPro" id="IPR030842">
    <property type="entry name" value="TF_NusA_bacterial"/>
</dbReference>
<dbReference type="Gene3D" id="3.30.1480.10">
    <property type="entry name" value="NusA, N-terminal domain"/>
    <property type="match status" value="1"/>
</dbReference>
<dbReference type="InterPro" id="IPR010213">
    <property type="entry name" value="TF_NusA"/>
</dbReference>
<dbReference type="PROSITE" id="PS50126">
    <property type="entry name" value="S1"/>
    <property type="match status" value="1"/>
</dbReference>